<feature type="transmembrane region" description="Helical" evidence="3">
    <location>
        <begin position="181"/>
        <end position="207"/>
    </location>
</feature>
<dbReference type="InterPro" id="IPR001932">
    <property type="entry name" value="PPM-type_phosphatase-like_dom"/>
</dbReference>
<dbReference type="GO" id="GO:0016020">
    <property type="term" value="C:membrane"/>
    <property type="evidence" value="ECO:0007669"/>
    <property type="project" value="InterPro"/>
</dbReference>
<evidence type="ECO:0000313" key="5">
    <source>
        <dbReference type="EMBL" id="PKK91711.1"/>
    </source>
</evidence>
<dbReference type="Gene3D" id="3.30.450.40">
    <property type="match status" value="1"/>
</dbReference>
<feature type="transmembrane region" description="Helical" evidence="3">
    <location>
        <begin position="21"/>
        <end position="41"/>
    </location>
</feature>
<protein>
    <recommendedName>
        <fullName evidence="4">HAMP domain-containing protein</fullName>
    </recommendedName>
</protein>
<dbReference type="InterPro" id="IPR003660">
    <property type="entry name" value="HAMP_dom"/>
</dbReference>
<evidence type="ECO:0000259" key="4">
    <source>
        <dbReference type="PROSITE" id="PS50885"/>
    </source>
</evidence>
<dbReference type="GO" id="GO:0007165">
    <property type="term" value="P:signal transduction"/>
    <property type="evidence" value="ECO:0007669"/>
    <property type="project" value="InterPro"/>
</dbReference>
<dbReference type="InterPro" id="IPR003018">
    <property type="entry name" value="GAF"/>
</dbReference>
<keyword evidence="3" id="KW-0812">Transmembrane</keyword>
<accession>A0A2N1PTP3</accession>
<keyword evidence="3" id="KW-0472">Membrane</keyword>
<comment type="caution">
    <text evidence="5">The sequence shown here is derived from an EMBL/GenBank/DDBJ whole genome shotgun (WGS) entry which is preliminary data.</text>
</comment>
<keyword evidence="3" id="KW-1133">Transmembrane helix</keyword>
<dbReference type="Pfam" id="PF13185">
    <property type="entry name" value="GAF_2"/>
    <property type="match status" value="1"/>
</dbReference>
<gene>
    <name evidence="5" type="ORF">CVV64_03345</name>
</gene>
<name>A0A2N1PTP3_9BACT</name>
<dbReference type="InterPro" id="IPR036457">
    <property type="entry name" value="PPM-type-like_dom_sf"/>
</dbReference>
<sequence>MSGPDSSSNKFQIRIGIKSKFVVCVTVLIILIMGLTGYVTYMREQVAIIRNVEDTGVLLARALADRCVDPLLKNDFPQVAKFIAGVAESKGRGIAYAMAFDETGLCLAHSAVPMEGKQLDDKITATLVSDTVRNTVNTVTAADGKRILDIGHIMKVSSTLKGGVRIGFDLSLMEELLTKTVYQVLLMTAVAIGLGSIFALFLGNYILRPVNELSRGAQVLSDGDFEHAIPITSYDELGLLAVTFNSMKDNLRISMVEQKKKVRQFSALHSLGTVIQSFRDLDNLLKAIVTNAAEVMNSAKCSITLFDDQKKELFIKVGLGLKENQAQSGTGSVDDDVNGDGQGVSGDGQDEGILEHITPSGGGFINEWVIKQGQPLLVKDIETDKRFSHLSGRGYSSRSFMVVPLKLKDEVTGTMSMTEKAGEDSYTQEDLRLLTILASQVAMAIENTRFHEESIERDRIRRELEIANHIQMNMLPSSFPSVEGLDISSQSLPAKKVGGDYYDLIKISPQQVGVAIGDVSGKGMPAALLMVEIRTIIQAKAPDSTTSLEVIRKVNEIISKDAEPGMYATLFYGIYDLPTRVLTYTNAGHNYPLLYHPETDTYDSLETTGMFVGMFDNPPYKEVSVQLNPGDIIIFYTDGVTEAVSASGEMYGLKRLCSTISGCREGNAAQLREAIEASVDEFASGEEQADDITVMIMKVSKDSPA</sequence>
<dbReference type="GO" id="GO:0016791">
    <property type="term" value="F:phosphatase activity"/>
    <property type="evidence" value="ECO:0007669"/>
    <property type="project" value="TreeGrafter"/>
</dbReference>
<dbReference type="Gene3D" id="3.60.40.10">
    <property type="entry name" value="PPM-type phosphatase domain"/>
    <property type="match status" value="1"/>
</dbReference>
<dbReference type="SMART" id="SM00065">
    <property type="entry name" value="GAF"/>
    <property type="match status" value="1"/>
</dbReference>
<evidence type="ECO:0000256" key="3">
    <source>
        <dbReference type="SAM" id="Phobius"/>
    </source>
</evidence>
<dbReference type="Pfam" id="PF07228">
    <property type="entry name" value="SpoIIE"/>
    <property type="match status" value="1"/>
</dbReference>
<proteinExistence type="predicted"/>
<evidence type="ECO:0000313" key="6">
    <source>
        <dbReference type="Proteomes" id="UP000233256"/>
    </source>
</evidence>
<dbReference type="Gene3D" id="6.10.340.10">
    <property type="match status" value="1"/>
</dbReference>
<dbReference type="PANTHER" id="PTHR43156:SF2">
    <property type="entry name" value="STAGE II SPORULATION PROTEIN E"/>
    <property type="match status" value="1"/>
</dbReference>
<organism evidence="5 6">
    <name type="scientific">Candidatus Wallbacteria bacterium HGW-Wallbacteria-1</name>
    <dbReference type="NCBI Taxonomy" id="2013854"/>
    <lineage>
        <taxon>Bacteria</taxon>
        <taxon>Candidatus Walliibacteriota</taxon>
    </lineage>
</organism>
<dbReference type="SUPFAM" id="SSF55781">
    <property type="entry name" value="GAF domain-like"/>
    <property type="match status" value="1"/>
</dbReference>
<dbReference type="EMBL" id="PGXC01000002">
    <property type="protein sequence ID" value="PKK91711.1"/>
    <property type="molecule type" value="Genomic_DNA"/>
</dbReference>
<dbReference type="InterPro" id="IPR029016">
    <property type="entry name" value="GAF-like_dom_sf"/>
</dbReference>
<reference evidence="5 6" key="1">
    <citation type="journal article" date="2017" name="ISME J.">
        <title>Potential for microbial H2 and metal transformations associated with novel bacteria and archaea in deep terrestrial subsurface sediments.</title>
        <authorList>
            <person name="Hernsdorf A.W."/>
            <person name="Amano Y."/>
            <person name="Miyakawa K."/>
            <person name="Ise K."/>
            <person name="Suzuki Y."/>
            <person name="Anantharaman K."/>
            <person name="Probst A."/>
            <person name="Burstein D."/>
            <person name="Thomas B.C."/>
            <person name="Banfield J.F."/>
        </authorList>
    </citation>
    <scope>NUCLEOTIDE SEQUENCE [LARGE SCALE GENOMIC DNA]</scope>
    <source>
        <strain evidence="5">HGW-Wallbacteria-1</strain>
    </source>
</reference>
<evidence type="ECO:0000256" key="1">
    <source>
        <dbReference type="ARBA" id="ARBA00022801"/>
    </source>
</evidence>
<dbReference type="SMART" id="SM00331">
    <property type="entry name" value="PP2C_SIG"/>
    <property type="match status" value="1"/>
</dbReference>
<dbReference type="InterPro" id="IPR052016">
    <property type="entry name" value="Bact_Sigma-Reg"/>
</dbReference>
<dbReference type="SUPFAM" id="SSF158472">
    <property type="entry name" value="HAMP domain-like"/>
    <property type="match status" value="1"/>
</dbReference>
<feature type="region of interest" description="Disordered" evidence="2">
    <location>
        <begin position="325"/>
        <end position="351"/>
    </location>
</feature>
<dbReference type="PROSITE" id="PS50885">
    <property type="entry name" value="HAMP"/>
    <property type="match status" value="1"/>
</dbReference>
<keyword evidence="1" id="KW-0378">Hydrolase</keyword>
<evidence type="ECO:0000256" key="2">
    <source>
        <dbReference type="SAM" id="MobiDB-lite"/>
    </source>
</evidence>
<dbReference type="SMART" id="SM00304">
    <property type="entry name" value="HAMP"/>
    <property type="match status" value="1"/>
</dbReference>
<dbReference type="PANTHER" id="PTHR43156">
    <property type="entry name" value="STAGE II SPORULATION PROTEIN E-RELATED"/>
    <property type="match status" value="1"/>
</dbReference>
<dbReference type="CDD" id="cd06225">
    <property type="entry name" value="HAMP"/>
    <property type="match status" value="1"/>
</dbReference>
<dbReference type="Pfam" id="PF00672">
    <property type="entry name" value="HAMP"/>
    <property type="match status" value="1"/>
</dbReference>
<dbReference type="Proteomes" id="UP000233256">
    <property type="component" value="Unassembled WGS sequence"/>
</dbReference>
<dbReference type="SUPFAM" id="SSF81606">
    <property type="entry name" value="PP2C-like"/>
    <property type="match status" value="1"/>
</dbReference>
<dbReference type="AlphaFoldDB" id="A0A2N1PTP3"/>
<feature type="domain" description="HAMP" evidence="4">
    <location>
        <begin position="204"/>
        <end position="256"/>
    </location>
</feature>